<keyword evidence="3" id="KW-0282">Flagellum</keyword>
<reference evidence="3" key="1">
    <citation type="submission" date="2022-02" db="EMBL/GenBank/DDBJ databases">
        <title>Qipengyuania spongiae sp. nov., isolated from marine sponge.</title>
        <authorList>
            <person name="Li Z."/>
            <person name="Zhang M."/>
        </authorList>
    </citation>
    <scope>NUCLEOTIDE SEQUENCE</scope>
    <source>
        <strain evidence="3">PHS-Z21</strain>
    </source>
</reference>
<dbReference type="InterPro" id="IPR017585">
    <property type="entry name" value="SAF_FlgA"/>
</dbReference>
<feature type="signal peptide" evidence="1">
    <location>
        <begin position="1"/>
        <end position="25"/>
    </location>
</feature>
<dbReference type="Proteomes" id="UP001065265">
    <property type="component" value="Chromosome"/>
</dbReference>
<evidence type="ECO:0000259" key="2">
    <source>
        <dbReference type="Pfam" id="PF13144"/>
    </source>
</evidence>
<dbReference type="EMBL" id="CP092471">
    <property type="protein sequence ID" value="UVI39518.1"/>
    <property type="molecule type" value="Genomic_DNA"/>
</dbReference>
<accession>A0ABY5SYB2</accession>
<keyword evidence="3" id="KW-0966">Cell projection</keyword>
<keyword evidence="4" id="KW-1185">Reference proteome</keyword>
<dbReference type="Gene3D" id="2.30.30.760">
    <property type="match status" value="1"/>
</dbReference>
<name>A0ABY5SYB2_9SPHN</name>
<gene>
    <name evidence="3" type="ORF">L1F33_00710</name>
</gene>
<keyword evidence="1" id="KW-0732">Signal</keyword>
<proteinExistence type="predicted"/>
<feature type="chain" id="PRO_5045622176" evidence="1">
    <location>
        <begin position="26"/>
        <end position="180"/>
    </location>
</feature>
<organism evidence="3 4">
    <name type="scientific">Qipengyuania spongiae</name>
    <dbReference type="NCBI Taxonomy" id="2909673"/>
    <lineage>
        <taxon>Bacteria</taxon>
        <taxon>Pseudomonadati</taxon>
        <taxon>Pseudomonadota</taxon>
        <taxon>Alphaproteobacteria</taxon>
        <taxon>Sphingomonadales</taxon>
        <taxon>Erythrobacteraceae</taxon>
        <taxon>Qipengyuania</taxon>
    </lineage>
</organism>
<dbReference type="RefSeq" id="WP_265558964.1">
    <property type="nucleotide sequence ID" value="NZ_CP092471.1"/>
</dbReference>
<evidence type="ECO:0000256" key="1">
    <source>
        <dbReference type="SAM" id="SignalP"/>
    </source>
</evidence>
<keyword evidence="3" id="KW-0969">Cilium</keyword>
<evidence type="ECO:0000313" key="3">
    <source>
        <dbReference type="EMBL" id="UVI39518.1"/>
    </source>
</evidence>
<sequence>MTQRTLLGSIILPGLALGLATTAFAAAPMELSVIDRAVADFTGAGVGEPGGAKLPVDRRLRLTDCQAPLDLQWFGRDQRSVQVACPVAGWKIYVAVDGGARSSALAANPAQPTQMGPAIVRRGENVSILMRGKGFSLIRQGSAVEDGAQGEWIKVRASGERTETLRAIVIRPGQVGIDLP</sequence>
<feature type="domain" description="Flagella basal body P-ring formation protein FlgA SAF" evidence="2">
    <location>
        <begin position="116"/>
        <end position="177"/>
    </location>
</feature>
<protein>
    <submittedName>
        <fullName evidence="3">Flagella basal body P-ring formation protein FlgA</fullName>
    </submittedName>
</protein>
<evidence type="ECO:0000313" key="4">
    <source>
        <dbReference type="Proteomes" id="UP001065265"/>
    </source>
</evidence>
<dbReference type="Pfam" id="PF13144">
    <property type="entry name" value="ChapFlgA"/>
    <property type="match status" value="1"/>
</dbReference>